<evidence type="ECO:0000256" key="3">
    <source>
        <dbReference type="ARBA" id="ARBA00011935"/>
    </source>
</evidence>
<organism evidence="9 10">
    <name type="scientific">Austropuccinia psidii MF-1</name>
    <dbReference type="NCBI Taxonomy" id="1389203"/>
    <lineage>
        <taxon>Eukaryota</taxon>
        <taxon>Fungi</taxon>
        <taxon>Dikarya</taxon>
        <taxon>Basidiomycota</taxon>
        <taxon>Pucciniomycotina</taxon>
        <taxon>Pucciniomycetes</taxon>
        <taxon>Pucciniales</taxon>
        <taxon>Sphaerophragmiaceae</taxon>
        <taxon>Austropuccinia</taxon>
    </lineage>
</organism>
<evidence type="ECO:0000313" key="9">
    <source>
        <dbReference type="EMBL" id="MBW0487796.1"/>
    </source>
</evidence>
<evidence type="ECO:0000256" key="5">
    <source>
        <dbReference type="ARBA" id="ARBA00022679"/>
    </source>
</evidence>
<keyword evidence="10" id="KW-1185">Reference proteome</keyword>
<dbReference type="GO" id="GO:0005739">
    <property type="term" value="C:mitochondrion"/>
    <property type="evidence" value="ECO:0007669"/>
    <property type="project" value="UniProtKB-SubCell"/>
</dbReference>
<dbReference type="PANTHER" id="PTHR12049:SF5">
    <property type="entry name" value="PROTEIN ARGININE METHYLTRANSFERASE NDUFAF7 HOMOLOG, MITOCHONDRIAL"/>
    <property type="match status" value="1"/>
</dbReference>
<dbReference type="Gene3D" id="3.40.50.12710">
    <property type="match status" value="1"/>
</dbReference>
<dbReference type="EMBL" id="AVOT02009289">
    <property type="protein sequence ID" value="MBW0487796.1"/>
    <property type="molecule type" value="Genomic_DNA"/>
</dbReference>
<feature type="region of interest" description="Disordered" evidence="8">
    <location>
        <begin position="296"/>
        <end position="320"/>
    </location>
</feature>
<proteinExistence type="inferred from homology"/>
<gene>
    <name evidence="9" type="ORF">O181_027511</name>
</gene>
<protein>
    <recommendedName>
        <fullName evidence="3">type II protein arginine methyltransferase</fullName>
        <ecNumber evidence="3">2.1.1.320</ecNumber>
    </recommendedName>
</protein>
<name>A0A9Q3H1I3_9BASI</name>
<comment type="catalytic activity">
    <reaction evidence="7">
        <text>L-arginyl-[protein] + 2 S-adenosyl-L-methionine = N(omega),N(omega)'-dimethyl-L-arginyl-[protein] + 2 S-adenosyl-L-homocysteine + 2 H(+)</text>
        <dbReference type="Rhea" id="RHEA:48108"/>
        <dbReference type="Rhea" id="RHEA-COMP:10532"/>
        <dbReference type="Rhea" id="RHEA-COMP:11992"/>
        <dbReference type="ChEBI" id="CHEBI:15378"/>
        <dbReference type="ChEBI" id="CHEBI:29965"/>
        <dbReference type="ChEBI" id="CHEBI:57856"/>
        <dbReference type="ChEBI" id="CHEBI:59789"/>
        <dbReference type="ChEBI" id="CHEBI:88221"/>
        <dbReference type="EC" id="2.1.1.320"/>
    </reaction>
</comment>
<accession>A0A9Q3H1I3</accession>
<dbReference type="GO" id="GO:0035243">
    <property type="term" value="F:protein-arginine omega-N symmetric methyltransferase activity"/>
    <property type="evidence" value="ECO:0007669"/>
    <property type="project" value="UniProtKB-EC"/>
</dbReference>
<evidence type="ECO:0000313" key="10">
    <source>
        <dbReference type="Proteomes" id="UP000765509"/>
    </source>
</evidence>
<dbReference type="Pfam" id="PF02636">
    <property type="entry name" value="Methyltransf_28"/>
    <property type="match status" value="1"/>
</dbReference>
<dbReference type="InterPro" id="IPR038375">
    <property type="entry name" value="NDUFAF7_sf"/>
</dbReference>
<keyword evidence="6" id="KW-0496">Mitochondrion</keyword>
<evidence type="ECO:0000256" key="4">
    <source>
        <dbReference type="ARBA" id="ARBA00022603"/>
    </source>
</evidence>
<evidence type="ECO:0000256" key="8">
    <source>
        <dbReference type="SAM" id="MobiDB-lite"/>
    </source>
</evidence>
<feature type="compositionally biased region" description="Polar residues" evidence="8">
    <location>
        <begin position="296"/>
        <end position="314"/>
    </location>
</feature>
<evidence type="ECO:0000256" key="1">
    <source>
        <dbReference type="ARBA" id="ARBA00004173"/>
    </source>
</evidence>
<sequence>MTFLHAELNPEGFFQIISTKKGLRRAGPERRRICSLRHYHQAHLAGECFCLELPTRLASLSSLLPILANHSASSFKKSFSCSPCHLLPSHPAILCRLGSLQDRHTRINLRLYSTKQSYRYNYNPDPFSQDESDAVKQVIDQFAIVNHQGHPSQKLKLLNPNQLAKFHHHPIPSISLTRDFLFDCLYNPNYGYFFNQVEILDRSNLRSNNSNLFQSKDQNYLNKPTSLLEFERDLSNDYSNQLVFKPINQSIQPQTSPSPNSTQIENRQIWHTPTELFKPWYARSIARFIISSHLQVPPSSSRESPDRLTTQSNHSNHHPLKPLKIVEIGAGNGTLCQGILDYIHEYSKELYERTSYQIIELSTRLINRQREKLKQAGHLDRVQIINQSILFDLDELETLPSDRIKSQMTLKPDSDPCWVIGLEVLDNLPRDVIRRDRITQEPLQSIVITDRYGDFHERFIPITNSTNPKLVKFLSILQQLKPISKKSASLEVMKTKFEKFKASFIPFYPNLAQQEFIPTNYFIFIQNLFYLFPNHRLIISDFDRLTNCLKGKGGPVIQTRYNGMTIPVTTFLVKPGLFDIFFPTDFKQFIELYKFLKPTLTDSNNSSFNHQNDPASSGLKLYDHSEFFKIWIEKSSSNPNLNNVNHLVKFKDGSNILLDYYQNVKVLVSQQ</sequence>
<evidence type="ECO:0000256" key="7">
    <source>
        <dbReference type="ARBA" id="ARBA00048612"/>
    </source>
</evidence>
<comment type="subcellular location">
    <subcellularLocation>
        <location evidence="1">Mitochondrion</location>
    </subcellularLocation>
</comment>
<evidence type="ECO:0000256" key="6">
    <source>
        <dbReference type="ARBA" id="ARBA00023128"/>
    </source>
</evidence>
<dbReference type="GO" id="GO:0032259">
    <property type="term" value="P:methylation"/>
    <property type="evidence" value="ECO:0007669"/>
    <property type="project" value="UniProtKB-KW"/>
</dbReference>
<evidence type="ECO:0000256" key="2">
    <source>
        <dbReference type="ARBA" id="ARBA00005891"/>
    </source>
</evidence>
<dbReference type="InterPro" id="IPR029063">
    <property type="entry name" value="SAM-dependent_MTases_sf"/>
</dbReference>
<comment type="similarity">
    <text evidence="2">Belongs to the NDUFAF7 family.</text>
</comment>
<dbReference type="Proteomes" id="UP000765509">
    <property type="component" value="Unassembled WGS sequence"/>
</dbReference>
<keyword evidence="4" id="KW-0489">Methyltransferase</keyword>
<dbReference type="OrthoDB" id="17415at2759"/>
<reference evidence="9" key="1">
    <citation type="submission" date="2021-03" db="EMBL/GenBank/DDBJ databases">
        <title>Draft genome sequence of rust myrtle Austropuccinia psidii MF-1, a brazilian biotype.</title>
        <authorList>
            <person name="Quecine M.C."/>
            <person name="Pachon D.M.R."/>
            <person name="Bonatelli M.L."/>
            <person name="Correr F.H."/>
            <person name="Franceschini L.M."/>
            <person name="Leite T.F."/>
            <person name="Margarido G.R.A."/>
            <person name="Almeida C.A."/>
            <person name="Ferrarezi J.A."/>
            <person name="Labate C.A."/>
        </authorList>
    </citation>
    <scope>NUCLEOTIDE SEQUENCE</scope>
    <source>
        <strain evidence="9">MF-1</strain>
    </source>
</reference>
<dbReference type="AlphaFoldDB" id="A0A9Q3H1I3"/>
<dbReference type="PANTHER" id="PTHR12049">
    <property type="entry name" value="PROTEIN ARGININE METHYLTRANSFERASE NDUFAF7, MITOCHONDRIAL"/>
    <property type="match status" value="1"/>
</dbReference>
<dbReference type="SUPFAM" id="SSF53335">
    <property type="entry name" value="S-adenosyl-L-methionine-dependent methyltransferases"/>
    <property type="match status" value="1"/>
</dbReference>
<comment type="caution">
    <text evidence="9">The sequence shown here is derived from an EMBL/GenBank/DDBJ whole genome shotgun (WGS) entry which is preliminary data.</text>
</comment>
<keyword evidence="5" id="KW-0808">Transferase</keyword>
<dbReference type="EC" id="2.1.1.320" evidence="3"/>
<dbReference type="InterPro" id="IPR003788">
    <property type="entry name" value="NDUFAF7"/>
</dbReference>